<keyword evidence="2" id="KW-0805">Transcription regulation</keyword>
<dbReference type="SMART" id="SM00066">
    <property type="entry name" value="GAL4"/>
    <property type="match status" value="1"/>
</dbReference>
<comment type="caution">
    <text evidence="7">The sequence shown here is derived from an EMBL/GenBank/DDBJ whole genome shotgun (WGS) entry which is preliminary data.</text>
</comment>
<accession>A0ABR4HL33</accession>
<reference evidence="7 8" key="1">
    <citation type="submission" date="2024-07" db="EMBL/GenBank/DDBJ databases">
        <title>Section-level genome sequencing and comparative genomics of Aspergillus sections Usti and Cavernicolus.</title>
        <authorList>
            <consortium name="Lawrence Berkeley National Laboratory"/>
            <person name="Nybo J.L."/>
            <person name="Vesth T.C."/>
            <person name="Theobald S."/>
            <person name="Frisvad J.C."/>
            <person name="Larsen T.O."/>
            <person name="Kjaerboelling I."/>
            <person name="Rothschild-Mancinelli K."/>
            <person name="Lyhne E.K."/>
            <person name="Kogle M.E."/>
            <person name="Barry K."/>
            <person name="Clum A."/>
            <person name="Na H."/>
            <person name="Ledsgaard L."/>
            <person name="Lin J."/>
            <person name="Lipzen A."/>
            <person name="Kuo A."/>
            <person name="Riley R."/>
            <person name="Mondo S."/>
            <person name="Labutti K."/>
            <person name="Haridas S."/>
            <person name="Pangalinan J."/>
            <person name="Salamov A.A."/>
            <person name="Simmons B.A."/>
            <person name="Magnuson J.K."/>
            <person name="Chen J."/>
            <person name="Drula E."/>
            <person name="Henrissat B."/>
            <person name="Wiebenga A."/>
            <person name="Lubbers R.J."/>
            <person name="Gomes A.C."/>
            <person name="Makela M.R."/>
            <person name="Stajich J."/>
            <person name="Grigoriev I.V."/>
            <person name="Mortensen U.H."/>
            <person name="De Vries R.P."/>
            <person name="Baker S.E."/>
            <person name="Andersen M.R."/>
        </authorList>
    </citation>
    <scope>NUCLEOTIDE SEQUENCE [LARGE SCALE GENOMIC DNA]</scope>
    <source>
        <strain evidence="7 8">CBS 588.65</strain>
    </source>
</reference>
<evidence type="ECO:0000256" key="4">
    <source>
        <dbReference type="ARBA" id="ARBA00023163"/>
    </source>
</evidence>
<protein>
    <recommendedName>
        <fullName evidence="6">Zn(2)-C6 fungal-type domain-containing protein</fullName>
    </recommendedName>
</protein>
<dbReference type="Pfam" id="PF00172">
    <property type="entry name" value="Zn_clus"/>
    <property type="match status" value="1"/>
</dbReference>
<feature type="domain" description="Zn(2)-C6 fungal-type" evidence="6">
    <location>
        <begin position="24"/>
        <end position="53"/>
    </location>
</feature>
<evidence type="ECO:0000313" key="7">
    <source>
        <dbReference type="EMBL" id="KAL2816092.1"/>
    </source>
</evidence>
<dbReference type="InterPro" id="IPR007219">
    <property type="entry name" value="XnlR_reg_dom"/>
</dbReference>
<dbReference type="CDD" id="cd00067">
    <property type="entry name" value="GAL4"/>
    <property type="match status" value="1"/>
</dbReference>
<dbReference type="CDD" id="cd12148">
    <property type="entry name" value="fungal_TF_MHR"/>
    <property type="match status" value="1"/>
</dbReference>
<keyword evidence="5" id="KW-0539">Nucleus</keyword>
<dbReference type="Gene3D" id="4.10.240.10">
    <property type="entry name" value="Zn(2)-C6 fungal-type DNA-binding domain"/>
    <property type="match status" value="1"/>
</dbReference>
<dbReference type="PANTHER" id="PTHR31668">
    <property type="entry name" value="GLUCOSE TRANSPORT TRANSCRIPTION REGULATOR RGT1-RELATED-RELATED"/>
    <property type="match status" value="1"/>
</dbReference>
<gene>
    <name evidence="7" type="ORF">BJX63DRAFT_147429</name>
</gene>
<evidence type="ECO:0000313" key="8">
    <source>
        <dbReference type="Proteomes" id="UP001610334"/>
    </source>
</evidence>
<dbReference type="PROSITE" id="PS50048">
    <property type="entry name" value="ZN2_CY6_FUNGAL_2"/>
    <property type="match status" value="1"/>
</dbReference>
<evidence type="ECO:0000256" key="1">
    <source>
        <dbReference type="ARBA" id="ARBA00022723"/>
    </source>
</evidence>
<evidence type="ECO:0000256" key="3">
    <source>
        <dbReference type="ARBA" id="ARBA00023125"/>
    </source>
</evidence>
<proteinExistence type="predicted"/>
<keyword evidence="4" id="KW-0804">Transcription</keyword>
<name>A0ABR4HL33_9EURO</name>
<sequence>MMDSPSRRTRARSRQPGTKCASRACDQCRLRKTRCSLSRPCAECMNMQLECTFLQPQKKRGPPSRLVAQIRQQQQESQAVVSPSGCLPSGLTVSQSHSSNIEGPQAIAGSIAPAVSPQEAQVPVVHAGSQQHDYNSSILGDATSTAWNDTADLEYWLPDSFGSQVWPSFGFQGSNIFVRQALPPIIDDSLTLGNVPSLLPPRNSITPDLQRENPISVAPHSGQVNNILQSEEGFWPSYINETSLIPWIDVYFDRLHPTLPVLNRSTLFTQLVLQEHRRNRQFGAMILSLCAFSLTQPIDISERPTSSSRADQAKVLVQEAMRMRASSADFGENPSIEAVLTSFFLFGYLFGSGQHNAARLRLREAIDLGSTLGLNNTATYSGCSSAEVKGQFLRTYLVLSVTERAYALQRQHPLTFTGPRPNEIIRSAADEIRTCTTQRLDISGIIVHTEKEAAGMLGLSLLMEIFEAIDEEILICWNARCTASTRNRDGKCRILTETKVLGIYRNLARVGSGAGKYGSSDQKNDDYFQLHAGSTDGTDNGREATTPLLDSRSTELNSVKSLRSFLSETQCADILLTRKWIQDRLWNLCFTHGLLRPDLGARYPELTFSYAHDNAARTLNLCQVLRISAIEAHGVGIIEKLYNIATSALLLTNPETAAQTDMAGRQENPLRMLAKNYLKLMQTLRGGNHPYLARYKAHLVALGWA</sequence>
<organism evidence="7 8">
    <name type="scientific">Aspergillus granulosus</name>
    <dbReference type="NCBI Taxonomy" id="176169"/>
    <lineage>
        <taxon>Eukaryota</taxon>
        <taxon>Fungi</taxon>
        <taxon>Dikarya</taxon>
        <taxon>Ascomycota</taxon>
        <taxon>Pezizomycotina</taxon>
        <taxon>Eurotiomycetes</taxon>
        <taxon>Eurotiomycetidae</taxon>
        <taxon>Eurotiales</taxon>
        <taxon>Aspergillaceae</taxon>
        <taxon>Aspergillus</taxon>
        <taxon>Aspergillus subgen. Nidulantes</taxon>
    </lineage>
</organism>
<dbReference type="InterPro" id="IPR036864">
    <property type="entry name" value="Zn2-C6_fun-type_DNA-bd_sf"/>
</dbReference>
<keyword evidence="8" id="KW-1185">Reference proteome</keyword>
<dbReference type="EMBL" id="JBFXLT010000024">
    <property type="protein sequence ID" value="KAL2816092.1"/>
    <property type="molecule type" value="Genomic_DNA"/>
</dbReference>
<dbReference type="PROSITE" id="PS00463">
    <property type="entry name" value="ZN2_CY6_FUNGAL_1"/>
    <property type="match status" value="1"/>
</dbReference>
<dbReference type="SUPFAM" id="SSF57701">
    <property type="entry name" value="Zn2/Cys6 DNA-binding domain"/>
    <property type="match status" value="1"/>
</dbReference>
<evidence type="ECO:0000256" key="5">
    <source>
        <dbReference type="ARBA" id="ARBA00023242"/>
    </source>
</evidence>
<dbReference type="InterPro" id="IPR001138">
    <property type="entry name" value="Zn2Cys6_DnaBD"/>
</dbReference>
<keyword evidence="3" id="KW-0238">DNA-binding</keyword>
<dbReference type="Proteomes" id="UP001610334">
    <property type="component" value="Unassembled WGS sequence"/>
</dbReference>
<dbReference type="PANTHER" id="PTHR31668:SF30">
    <property type="entry name" value="ZN(II)2CYS6 TRANSCRIPTION FACTOR (EUROFUNG)"/>
    <property type="match status" value="1"/>
</dbReference>
<evidence type="ECO:0000256" key="2">
    <source>
        <dbReference type="ARBA" id="ARBA00023015"/>
    </source>
</evidence>
<keyword evidence="1" id="KW-0479">Metal-binding</keyword>
<dbReference type="InterPro" id="IPR050797">
    <property type="entry name" value="Carb_Metab_Trans_Reg"/>
</dbReference>
<dbReference type="Pfam" id="PF04082">
    <property type="entry name" value="Fungal_trans"/>
    <property type="match status" value="1"/>
</dbReference>
<evidence type="ECO:0000259" key="6">
    <source>
        <dbReference type="PROSITE" id="PS50048"/>
    </source>
</evidence>